<dbReference type="GO" id="GO:0034515">
    <property type="term" value="C:proteasome storage granule"/>
    <property type="evidence" value="ECO:0007669"/>
    <property type="project" value="TreeGrafter"/>
</dbReference>
<feature type="non-terminal residue" evidence="4">
    <location>
        <position position="740"/>
    </location>
</feature>
<feature type="compositionally biased region" description="Low complexity" evidence="2">
    <location>
        <begin position="304"/>
        <end position="315"/>
    </location>
</feature>
<feature type="region of interest" description="Disordered" evidence="2">
    <location>
        <begin position="297"/>
        <end position="341"/>
    </location>
</feature>
<name>A0A3M7KYP3_AUXPR</name>
<dbReference type="Gene3D" id="1.25.10.10">
    <property type="entry name" value="Leucine-rich Repeat Variant"/>
    <property type="match status" value="1"/>
</dbReference>
<proteinExistence type="predicted"/>
<dbReference type="Proteomes" id="UP000279271">
    <property type="component" value="Unassembled WGS sequence"/>
</dbReference>
<reference evidence="5" key="1">
    <citation type="journal article" date="2018" name="Algal Res.">
        <title>Characterization of plant carbon substrate utilization by Auxenochlorella protothecoides.</title>
        <authorList>
            <person name="Vogler B.W."/>
            <person name="Starkenburg S.R."/>
            <person name="Sudasinghe N."/>
            <person name="Schambach J.Y."/>
            <person name="Rollin J.A."/>
            <person name="Pattathil S."/>
            <person name="Barry A.N."/>
        </authorList>
    </citation>
    <scope>NUCLEOTIDE SEQUENCE [LARGE SCALE GENOMIC DNA]</scope>
    <source>
        <strain evidence="5">UTEX 25</strain>
    </source>
</reference>
<dbReference type="PANTHER" id="PTHR10943">
    <property type="entry name" value="26S PROTEASOME NON-ATPASE REGULATORY SUBUNIT"/>
    <property type="match status" value="1"/>
</dbReference>
<dbReference type="EMBL" id="QOKY01000161">
    <property type="protein sequence ID" value="RMZ55467.1"/>
    <property type="molecule type" value="Genomic_DNA"/>
</dbReference>
<sequence>HRASSTLPGAAPLSACASSFRRSAVKGEHGDVHLHCRGADVHAGARGQLLESAESVAIGAVHGHDLGVQDEGEGVHVYGFLHQLADLLHRVAAHGGAEQVQAGADVEGGSGGRGRGVQPHARQPRRALDVHQHRARQGGDDRAPAGANAQALHQRAHDVAHLALTAGAQQAQHGVLAPAACPRTAVGGHVVQRTEDAGHSERVGAAQHGLRRAAGLRHVAKRPGHRRELAGGQGLGQRPPRLHVLDQVQGLHELMRFSASLGSPLRMKTPKQSTPCTTPLRLASSCAKAVEKAATCSGANGTKPAPAAAPGDCARAGGGARAGEPTPAPVAAGTEMPEEELSEEDLALKEKLEQWVEQIKTGDSDAQCSAVEGMSVEIRSATSTMTSVPAPLKFLAPHYAPLEATHAALPAGHPAAAPLSDVLSALAMTSAPGGSRACLRYKLTGAAGADVAVWGHEYVRHLSGEIGEEVGARRAAGEAVDDLLALVDLIVPYDMSHNAEPDAIDLLLEVDRVADLPRHVDAGNAERAARYLQACAAYLPEPEDEAALRAVHAVHMRVGRHAGALRVGLALGDAELVGAAWRAAADGGERCQLAYIMGRAGFVPDLEEGSLAVADEALRERYFSCYSNSRLPELYAALGRDLDVMEPKLPEDVYKMHLVEGRVPTGPAVDSARANLSATFVNGLVNAGFGKDKLVTPGVEDDAVHWVFKNKDHGKLSAAASLGLVMLWDLEGGLPAIDRF</sequence>
<accession>A0A3M7KYP3</accession>
<evidence type="ECO:0000256" key="2">
    <source>
        <dbReference type="SAM" id="MobiDB-lite"/>
    </source>
</evidence>
<dbReference type="Pfam" id="PF17781">
    <property type="entry name" value="RPN1_RPN2_N"/>
    <property type="match status" value="1"/>
</dbReference>
<organism evidence="4 5">
    <name type="scientific">Auxenochlorella protothecoides</name>
    <name type="common">Green microalga</name>
    <name type="synonym">Chlorella protothecoides</name>
    <dbReference type="NCBI Taxonomy" id="3075"/>
    <lineage>
        <taxon>Eukaryota</taxon>
        <taxon>Viridiplantae</taxon>
        <taxon>Chlorophyta</taxon>
        <taxon>core chlorophytes</taxon>
        <taxon>Trebouxiophyceae</taxon>
        <taxon>Chlorellales</taxon>
        <taxon>Chlorellaceae</taxon>
        <taxon>Auxenochlorella</taxon>
    </lineage>
</organism>
<dbReference type="InterPro" id="IPR011989">
    <property type="entry name" value="ARM-like"/>
</dbReference>
<dbReference type="GO" id="GO:0005634">
    <property type="term" value="C:nucleus"/>
    <property type="evidence" value="ECO:0007669"/>
    <property type="project" value="TreeGrafter"/>
</dbReference>
<dbReference type="PANTHER" id="PTHR10943:SF1">
    <property type="entry name" value="26S PROTEASOME NON-ATPASE REGULATORY SUBUNIT 2"/>
    <property type="match status" value="1"/>
</dbReference>
<evidence type="ECO:0000313" key="5">
    <source>
        <dbReference type="Proteomes" id="UP000279271"/>
    </source>
</evidence>
<evidence type="ECO:0000256" key="1">
    <source>
        <dbReference type="ARBA" id="ARBA00022737"/>
    </source>
</evidence>
<gene>
    <name evidence="4" type="ORF">APUTEX25_004692</name>
</gene>
<dbReference type="GO" id="GO:0043161">
    <property type="term" value="P:proteasome-mediated ubiquitin-dependent protein catabolic process"/>
    <property type="evidence" value="ECO:0007669"/>
    <property type="project" value="TreeGrafter"/>
</dbReference>
<comment type="caution">
    <text evidence="4">The sequence shown here is derived from an EMBL/GenBank/DDBJ whole genome shotgun (WGS) entry which is preliminary data.</text>
</comment>
<feature type="compositionally biased region" description="Basic and acidic residues" evidence="2">
    <location>
        <begin position="126"/>
        <end position="143"/>
    </location>
</feature>
<evidence type="ECO:0000313" key="4">
    <source>
        <dbReference type="EMBL" id="RMZ55467.1"/>
    </source>
</evidence>
<feature type="domain" description="RPN1 N-terminal" evidence="3">
    <location>
        <begin position="352"/>
        <end position="658"/>
    </location>
</feature>
<feature type="non-terminal residue" evidence="4">
    <location>
        <position position="1"/>
    </location>
</feature>
<dbReference type="InterPro" id="IPR040892">
    <property type="entry name" value="RPN1_N"/>
</dbReference>
<keyword evidence="1" id="KW-0677">Repeat</keyword>
<feature type="compositionally biased region" description="Gly residues" evidence="2">
    <location>
        <begin position="106"/>
        <end position="115"/>
    </location>
</feature>
<dbReference type="AlphaFoldDB" id="A0A3M7KYP3"/>
<protein>
    <recommendedName>
        <fullName evidence="3">RPN1 N-terminal domain-containing protein</fullName>
    </recommendedName>
</protein>
<feature type="region of interest" description="Disordered" evidence="2">
    <location>
        <begin position="103"/>
        <end position="145"/>
    </location>
</feature>
<dbReference type="GO" id="GO:0008540">
    <property type="term" value="C:proteasome regulatory particle, base subcomplex"/>
    <property type="evidence" value="ECO:0007669"/>
    <property type="project" value="TreeGrafter"/>
</dbReference>
<evidence type="ECO:0000259" key="3">
    <source>
        <dbReference type="Pfam" id="PF17781"/>
    </source>
</evidence>